<comment type="similarity">
    <text evidence="1">Belongs to the type-I restriction system S methylase family.</text>
</comment>
<keyword evidence="2" id="KW-0680">Restriction system</keyword>
<dbReference type="GO" id="GO:0009307">
    <property type="term" value="P:DNA restriction-modification system"/>
    <property type="evidence" value="ECO:0007669"/>
    <property type="project" value="UniProtKB-KW"/>
</dbReference>
<dbReference type="PANTHER" id="PTHR30408:SF12">
    <property type="entry name" value="TYPE I RESTRICTION ENZYME MJAVIII SPECIFICITY SUBUNIT"/>
    <property type="match status" value="1"/>
</dbReference>
<dbReference type="EMBL" id="MAYW01000008">
    <property type="protein sequence ID" value="ODS34358.1"/>
    <property type="molecule type" value="Genomic_DNA"/>
</dbReference>
<dbReference type="Pfam" id="PF01420">
    <property type="entry name" value="Methylase_S"/>
    <property type="match status" value="2"/>
</dbReference>
<feature type="coiled-coil region" evidence="4">
    <location>
        <begin position="376"/>
        <end position="403"/>
    </location>
</feature>
<dbReference type="PANTHER" id="PTHR30408">
    <property type="entry name" value="TYPE-1 RESTRICTION ENZYME ECOKI SPECIFICITY PROTEIN"/>
    <property type="match status" value="1"/>
</dbReference>
<sequence>MKYKRLNHENCKQIPIGMIPKEWEVCSLGDESITDLIMGQSPPSATYNDKEQGLPFLQGNAEFGEMYPSPILSCSQPTKLSERNDVLLSVRAPVGDVNITPYRLCIGRGLAAIRPKKNKLNYLFLFYSLKFGSKIFESLSMGSTFKAIRKEEVEKFQLPLPPLPEQQKIAEILSTVDKAIEKANENIVKTDRLKKGLMQVLLTKGIGHKEFKETEIGKIPKKWEVVRIEKLGDVITGKTPPTSNSVYWNGNIPFITPVDIHDTKFVYETERKITTKGIQKVGKVLPKDTVLVVCIGSTIGKVALTFKESITNQQINAIITNNIVSHYIYYAISLISAFLKSFSGTAAVPIIKKSLFEKLRLALPAFPEQQKISEILSTVDKKLELLRNKKERFERIKKSLMNDLLTGKRRVKYE</sequence>
<dbReference type="PATRIC" id="fig|1872076.5.peg.557"/>
<accession>A0A1E3XFI5</accession>
<evidence type="ECO:0000313" key="6">
    <source>
        <dbReference type="EMBL" id="ODS34358.1"/>
    </source>
</evidence>
<dbReference type="Proteomes" id="UP000094056">
    <property type="component" value="Unassembled WGS sequence"/>
</dbReference>
<dbReference type="InterPro" id="IPR000055">
    <property type="entry name" value="Restrct_endonuc_typeI_TRD"/>
</dbReference>
<evidence type="ECO:0000259" key="5">
    <source>
        <dbReference type="Pfam" id="PF01420"/>
    </source>
</evidence>
<dbReference type="GO" id="GO:0003677">
    <property type="term" value="F:DNA binding"/>
    <property type="evidence" value="ECO:0007669"/>
    <property type="project" value="UniProtKB-KW"/>
</dbReference>
<dbReference type="CDD" id="cd17286">
    <property type="entry name" value="RMtype1_S_Lla161ORF747P_TRD1-CR1_like"/>
    <property type="match status" value="1"/>
</dbReference>
<organism evidence="6 7">
    <name type="scientific">Candidatus Scalindua rubra</name>
    <dbReference type="NCBI Taxonomy" id="1872076"/>
    <lineage>
        <taxon>Bacteria</taxon>
        <taxon>Pseudomonadati</taxon>
        <taxon>Planctomycetota</taxon>
        <taxon>Candidatus Brocadiia</taxon>
        <taxon>Candidatus Brocadiales</taxon>
        <taxon>Candidatus Scalinduaceae</taxon>
        <taxon>Candidatus Scalindua</taxon>
    </lineage>
</organism>
<reference evidence="6 7" key="1">
    <citation type="submission" date="2016-07" db="EMBL/GenBank/DDBJ databases">
        <title>Draft genome of Scalindua rubra, obtained from a brine-seawater interface in the Red Sea, sheds light on salt adaptation in anammox bacteria.</title>
        <authorList>
            <person name="Speth D.R."/>
            <person name="Lagkouvardos I."/>
            <person name="Wang Y."/>
            <person name="Qian P.-Y."/>
            <person name="Dutilh B.E."/>
            <person name="Jetten M.S."/>
        </authorList>
    </citation>
    <scope>NUCLEOTIDE SEQUENCE [LARGE SCALE GENOMIC DNA]</scope>
    <source>
        <strain evidence="6">BSI-1</strain>
    </source>
</reference>
<evidence type="ECO:0000256" key="3">
    <source>
        <dbReference type="ARBA" id="ARBA00023125"/>
    </source>
</evidence>
<feature type="domain" description="Type I restriction modification DNA specificity" evidence="5">
    <location>
        <begin position="20"/>
        <end position="186"/>
    </location>
</feature>
<evidence type="ECO:0000256" key="4">
    <source>
        <dbReference type="SAM" id="Coils"/>
    </source>
</evidence>
<feature type="domain" description="Type I restriction modification DNA specificity" evidence="5">
    <location>
        <begin position="220"/>
        <end position="393"/>
    </location>
</feature>
<keyword evidence="3" id="KW-0238">DNA-binding</keyword>
<dbReference type="SUPFAM" id="SSF116734">
    <property type="entry name" value="DNA methylase specificity domain"/>
    <property type="match status" value="2"/>
</dbReference>
<dbReference type="AlphaFoldDB" id="A0A1E3XFI5"/>
<keyword evidence="4" id="KW-0175">Coiled coil</keyword>
<gene>
    <name evidence="6" type="ORF">SCARUB_00489</name>
</gene>
<dbReference type="CDD" id="cd17245">
    <property type="entry name" value="RMtype1_S_TteMORF1547P-TRD2-CR2_Aco12261I-TRD1-CR1_like"/>
    <property type="match status" value="1"/>
</dbReference>
<evidence type="ECO:0000256" key="2">
    <source>
        <dbReference type="ARBA" id="ARBA00022747"/>
    </source>
</evidence>
<dbReference type="InterPro" id="IPR044946">
    <property type="entry name" value="Restrct_endonuc_typeI_TRD_sf"/>
</dbReference>
<comment type="caution">
    <text evidence="6">The sequence shown here is derived from an EMBL/GenBank/DDBJ whole genome shotgun (WGS) entry which is preliminary data.</text>
</comment>
<dbReference type="InterPro" id="IPR052021">
    <property type="entry name" value="Type-I_RS_S_subunit"/>
</dbReference>
<evidence type="ECO:0000313" key="7">
    <source>
        <dbReference type="Proteomes" id="UP000094056"/>
    </source>
</evidence>
<protein>
    <submittedName>
        <fullName evidence="6">EcoKI restriction-modification system protein HsdS</fullName>
    </submittedName>
</protein>
<name>A0A1E3XFI5_9BACT</name>
<dbReference type="Gene3D" id="3.90.220.20">
    <property type="entry name" value="DNA methylase specificity domains"/>
    <property type="match status" value="2"/>
</dbReference>
<proteinExistence type="inferred from homology"/>
<dbReference type="Gene3D" id="1.10.287.1120">
    <property type="entry name" value="Bipartite methylase S protein"/>
    <property type="match status" value="1"/>
</dbReference>
<evidence type="ECO:0000256" key="1">
    <source>
        <dbReference type="ARBA" id="ARBA00010923"/>
    </source>
</evidence>